<sequence length="630" mass="73627">MVARLPVNETLNSVHFPLDPTMGSSDGYQSVDDSQSQGNDPQQVDIDEMLAEAQPRRIFTSLLRSPELQQIISELPATTFAEVLQLFSPEYFIEPNKEIQSHLHPTIAFKNRVLPLTILMARFAETLRMIVERRRSAGFTIGLAEYTHLLSCYASMGHGEMADKIWEEMVAHRIEPNVQCYNYLMEAKAWNRCYTAKENHRLRSTRWIYEKRRWWPSNPGYQGYKTGEDGVRDEVHQLFNSMIENGLNPNEATFLHIMTAASREWDIGAVKNTLRTVWGVDVDLLDNDQNDHPQVVVYATSSPLHPSPRLLYTVAHIFGSNNDFATALKLVDFISQSYSIPVPQYVWQELLQWSFILSLERFGPKAEENMIGKIPRDSPLKLFEVCTSTPYNTPPTFKMHDMITKVGWIRQSKNRTFQNMHAGRQLFLTTLRKRNQLFQELIIMHKKLAFSKERSDSLQHSSADDDIFKSFSPHDEDYKLPKPAFEYHLTHLYPSITYPGAYWELYDSLKLLNIRVAREALYIQRWIRLVFSRRKWTGTKERWERQELPDFIAEWREFLPYRVFYHIKSGAIEFEPGSFWPEGHRWDLASFVLPLWDSEERVLRALMTESEFKELFDNSPATGDYQLEEG</sequence>
<reference evidence="1" key="1">
    <citation type="journal article" date="2022" name="bioRxiv">
        <title>Population genetic analysis of Ophidiomyces ophidiicola, the causative agent of snake fungal disease, indicates recent introductions to the USA.</title>
        <authorList>
            <person name="Ladner J.T."/>
            <person name="Palmer J.M."/>
            <person name="Ettinger C.L."/>
            <person name="Stajich J.E."/>
            <person name="Farrell T.M."/>
            <person name="Glorioso B.M."/>
            <person name="Lawson B."/>
            <person name="Price S.J."/>
            <person name="Stengle A.G."/>
            <person name="Grear D.A."/>
            <person name="Lorch J.M."/>
        </authorList>
    </citation>
    <scope>NUCLEOTIDE SEQUENCE</scope>
    <source>
        <strain evidence="1">NWHC 24266-5</strain>
    </source>
</reference>
<accession>A0ACB8UXG6</accession>
<gene>
    <name evidence="1" type="ORF">LOY88_003216</name>
</gene>
<proteinExistence type="predicted"/>
<comment type="caution">
    <text evidence="1">The sequence shown here is derived from an EMBL/GenBank/DDBJ whole genome shotgun (WGS) entry which is preliminary data.</text>
</comment>
<name>A0ACB8UXG6_9EURO</name>
<evidence type="ECO:0000313" key="1">
    <source>
        <dbReference type="EMBL" id="KAI2387194.1"/>
    </source>
</evidence>
<dbReference type="EMBL" id="JALBCA010000041">
    <property type="protein sequence ID" value="KAI2387194.1"/>
    <property type="molecule type" value="Genomic_DNA"/>
</dbReference>
<protein>
    <submittedName>
        <fullName evidence="1">Uncharacterized protein</fullName>
    </submittedName>
</protein>
<organism evidence="1">
    <name type="scientific">Ophidiomyces ophidiicola</name>
    <dbReference type="NCBI Taxonomy" id="1387563"/>
    <lineage>
        <taxon>Eukaryota</taxon>
        <taxon>Fungi</taxon>
        <taxon>Dikarya</taxon>
        <taxon>Ascomycota</taxon>
        <taxon>Pezizomycotina</taxon>
        <taxon>Eurotiomycetes</taxon>
        <taxon>Eurotiomycetidae</taxon>
        <taxon>Onygenales</taxon>
        <taxon>Onygenaceae</taxon>
        <taxon>Ophidiomyces</taxon>
    </lineage>
</organism>